<evidence type="ECO:0000313" key="2">
    <source>
        <dbReference type="EMBL" id="EAK1508788.1"/>
    </source>
</evidence>
<dbReference type="STRING" id="195.ATE51_01358"/>
<dbReference type="RefSeq" id="WP_002786288.1">
    <property type="nucleotide sequence ID" value="NZ_AANORL020000003.1"/>
</dbReference>
<dbReference type="InterPro" id="IPR020019">
    <property type="entry name" value="AcTrfase_PglD-like"/>
</dbReference>
<protein>
    <submittedName>
        <fullName evidence="2">UDP-N-acetylbacillosamine N-acetyltransferase</fullName>
        <ecNumber evidence="2">2.3.1.203</ecNumber>
    </submittedName>
</protein>
<dbReference type="Gene3D" id="3.40.50.20">
    <property type="match status" value="1"/>
</dbReference>
<dbReference type="PANTHER" id="PTHR43300:SF7">
    <property type="entry name" value="UDP-N-ACETYLBACILLOSAMINE N-ACETYLTRANSFERASE"/>
    <property type="match status" value="1"/>
</dbReference>
<dbReference type="OrthoDB" id="9801456at2"/>
<dbReference type="EC" id="2.3.1.203" evidence="2"/>
<keyword evidence="2" id="KW-0808">Transferase</keyword>
<dbReference type="AlphaFoldDB" id="A0A381CG86"/>
<evidence type="ECO:0000256" key="1">
    <source>
        <dbReference type="ARBA" id="ARBA00007274"/>
    </source>
</evidence>
<dbReference type="EMBL" id="AACDUL010000001">
    <property type="protein sequence ID" value="EAK1508788.1"/>
    <property type="molecule type" value="Genomic_DNA"/>
</dbReference>
<dbReference type="Proteomes" id="UP000361993">
    <property type="component" value="Unassembled WGS sequence"/>
</dbReference>
<accession>A0A381CG86</accession>
<dbReference type="Pfam" id="PF17836">
    <property type="entry name" value="PglD_N"/>
    <property type="match status" value="1"/>
</dbReference>
<proteinExistence type="inferred from homology"/>
<dbReference type="Gene3D" id="2.160.10.10">
    <property type="entry name" value="Hexapeptide repeat proteins"/>
    <property type="match status" value="1"/>
</dbReference>
<dbReference type="GO" id="GO:0016746">
    <property type="term" value="F:acyltransferase activity"/>
    <property type="evidence" value="ECO:0007669"/>
    <property type="project" value="UniProtKB-KW"/>
</dbReference>
<evidence type="ECO:0000313" key="3">
    <source>
        <dbReference type="Proteomes" id="UP000361993"/>
    </source>
</evidence>
<comment type="similarity">
    <text evidence="1">Belongs to the transferase hexapeptide repeat family.</text>
</comment>
<dbReference type="NCBIfam" id="TIGR03570">
    <property type="entry name" value="NeuD_NnaD"/>
    <property type="match status" value="1"/>
</dbReference>
<dbReference type="SUPFAM" id="SSF51161">
    <property type="entry name" value="Trimeric LpxA-like enzymes"/>
    <property type="match status" value="1"/>
</dbReference>
<dbReference type="InterPro" id="IPR011004">
    <property type="entry name" value="Trimer_LpxA-like_sf"/>
</dbReference>
<dbReference type="InterPro" id="IPR041561">
    <property type="entry name" value="PglD_N"/>
</dbReference>
<name>A0A381CG86_CAMCO</name>
<dbReference type="InterPro" id="IPR050179">
    <property type="entry name" value="Trans_hexapeptide_repeat"/>
</dbReference>
<dbReference type="PANTHER" id="PTHR43300">
    <property type="entry name" value="ACETYLTRANSFERASE"/>
    <property type="match status" value="1"/>
</dbReference>
<keyword evidence="2" id="KW-0012">Acyltransferase</keyword>
<sequence length="195" mass="20902">MARTEKIYIYGASGHGLVCADVATNLGYKECIFLDDFKGKKFESSLPKYDIFIAIGNNEIRKKLFNQISDSGFKIVNLIHKSAIISQSADITEDAGILIMPYVVVNAKAKIKKGVILNTSSVIEHECEVGEFSHISVGAKCAGNVKIGKNCFLGINSCVLPNLSLADDSILGGGATLVKSQSEKGVFVGVPAKRM</sequence>
<organism evidence="2 3">
    <name type="scientific">Campylobacter coli</name>
    <dbReference type="NCBI Taxonomy" id="195"/>
    <lineage>
        <taxon>Bacteria</taxon>
        <taxon>Pseudomonadati</taxon>
        <taxon>Campylobacterota</taxon>
        <taxon>Epsilonproteobacteria</taxon>
        <taxon>Campylobacterales</taxon>
        <taxon>Campylobacteraceae</taxon>
        <taxon>Campylobacter</taxon>
    </lineage>
</organism>
<gene>
    <name evidence="2" type="primary">pglD</name>
    <name evidence="2" type="ORF">CJD00_00600</name>
</gene>
<dbReference type="CDD" id="cd03360">
    <property type="entry name" value="LbH_AT_putative"/>
    <property type="match status" value="1"/>
</dbReference>
<comment type="caution">
    <text evidence="2">The sequence shown here is derived from an EMBL/GenBank/DDBJ whole genome shotgun (WGS) entry which is preliminary data.</text>
</comment>
<reference evidence="2 3" key="1">
    <citation type="submission" date="2018-05" db="EMBL/GenBank/DDBJ databases">
        <authorList>
            <consortium name="GenomeTrakr network: Whole genome sequencing for foodborne pathogen traceback"/>
        </authorList>
    </citation>
    <scope>NUCLEOTIDE SEQUENCE [LARGE SCALE GENOMIC DNA]</scope>
    <source>
        <strain evidence="2 3">NC_C6016</strain>
    </source>
</reference>